<dbReference type="Pfam" id="PF13180">
    <property type="entry name" value="PDZ_2"/>
    <property type="match status" value="1"/>
</dbReference>
<keyword evidence="4" id="KW-1133">Transmembrane helix</keyword>
<evidence type="ECO:0000313" key="6">
    <source>
        <dbReference type="EMBL" id="MPM02752.1"/>
    </source>
</evidence>
<dbReference type="InterPro" id="IPR001478">
    <property type="entry name" value="PDZ"/>
</dbReference>
<dbReference type="InterPro" id="IPR051201">
    <property type="entry name" value="Chloro_Bact_Ser_Proteases"/>
</dbReference>
<comment type="caution">
    <text evidence="6">The sequence shown here is derived from an EMBL/GenBank/DDBJ whole genome shotgun (WGS) entry which is preliminary data.</text>
</comment>
<evidence type="ECO:0000256" key="1">
    <source>
        <dbReference type="ARBA" id="ARBA00022670"/>
    </source>
</evidence>
<name>A0A644WG53_9ZZZZ</name>
<dbReference type="GO" id="GO:0006508">
    <property type="term" value="P:proteolysis"/>
    <property type="evidence" value="ECO:0007669"/>
    <property type="project" value="UniProtKB-KW"/>
</dbReference>
<dbReference type="AlphaFoldDB" id="A0A644WG53"/>
<gene>
    <name evidence="6" type="ORF">SDC9_49007</name>
</gene>
<dbReference type="GO" id="GO:0004252">
    <property type="term" value="F:serine-type endopeptidase activity"/>
    <property type="evidence" value="ECO:0007669"/>
    <property type="project" value="InterPro"/>
</dbReference>
<dbReference type="EMBL" id="VSSQ01000894">
    <property type="protein sequence ID" value="MPM02752.1"/>
    <property type="molecule type" value="Genomic_DNA"/>
</dbReference>
<feature type="region of interest" description="Disordered" evidence="3">
    <location>
        <begin position="15"/>
        <end position="36"/>
    </location>
</feature>
<proteinExistence type="predicted"/>
<dbReference type="InterPro" id="IPR009003">
    <property type="entry name" value="Peptidase_S1_PA"/>
</dbReference>
<dbReference type="Gene3D" id="2.30.42.10">
    <property type="match status" value="1"/>
</dbReference>
<dbReference type="InterPro" id="IPR001940">
    <property type="entry name" value="Peptidase_S1C"/>
</dbReference>
<feature type="transmembrane region" description="Helical" evidence="4">
    <location>
        <begin position="41"/>
        <end position="62"/>
    </location>
</feature>
<dbReference type="PROSITE" id="PS50106">
    <property type="entry name" value="PDZ"/>
    <property type="match status" value="1"/>
</dbReference>
<dbReference type="SMART" id="SM00228">
    <property type="entry name" value="PDZ"/>
    <property type="match status" value="1"/>
</dbReference>
<keyword evidence="4" id="KW-0812">Transmembrane</keyword>
<dbReference type="PANTHER" id="PTHR43343">
    <property type="entry name" value="PEPTIDASE S12"/>
    <property type="match status" value="1"/>
</dbReference>
<protein>
    <recommendedName>
        <fullName evidence="5">PDZ domain-containing protein</fullName>
    </recommendedName>
</protein>
<dbReference type="SUPFAM" id="SSF50156">
    <property type="entry name" value="PDZ domain-like"/>
    <property type="match status" value="1"/>
</dbReference>
<evidence type="ECO:0000256" key="3">
    <source>
        <dbReference type="SAM" id="MobiDB-lite"/>
    </source>
</evidence>
<evidence type="ECO:0000256" key="2">
    <source>
        <dbReference type="ARBA" id="ARBA00022801"/>
    </source>
</evidence>
<keyword evidence="2" id="KW-0378">Hydrolase</keyword>
<dbReference type="SUPFAM" id="SSF50494">
    <property type="entry name" value="Trypsin-like serine proteases"/>
    <property type="match status" value="1"/>
</dbReference>
<keyword evidence="1" id="KW-0645">Protease</keyword>
<dbReference type="InterPro" id="IPR036034">
    <property type="entry name" value="PDZ_sf"/>
</dbReference>
<evidence type="ECO:0000256" key="4">
    <source>
        <dbReference type="SAM" id="Phobius"/>
    </source>
</evidence>
<dbReference type="Gene3D" id="2.40.10.120">
    <property type="match status" value="1"/>
</dbReference>
<reference evidence="6" key="1">
    <citation type="submission" date="2019-08" db="EMBL/GenBank/DDBJ databases">
        <authorList>
            <person name="Kucharzyk K."/>
            <person name="Murdoch R.W."/>
            <person name="Higgins S."/>
            <person name="Loffler F."/>
        </authorList>
    </citation>
    <scope>NUCLEOTIDE SEQUENCE</scope>
</reference>
<dbReference type="PRINTS" id="PR00834">
    <property type="entry name" value="PROTEASES2C"/>
</dbReference>
<sequence length="415" mass="44562">MHNFYYDQSAPSSGYRFYSQPLPPPTPLPPRKQQRKKKRPTAVFFIFLILIASVLTCMIFLGNRNWNIPWMNRLPLPSWFSGNTLESGGWSETTIDRATTGDGTALPLSLIPGEVLTYQEIYRKNIASIVFVTTTGGDGISEGTGIIFSENGYIITNAHVIEGGYQADVTLEDGSVYKARLVGYDVNSDLAVLKIDASGLTPAEFGNSDLLQVGDTALAIGNPLGEELKGTMTEGIISAINRDVQVDGRSMILIQTSAALNFGNSGGALINSSGQVVGITSLKMSSWPETVEGLGFAIPTATAKPIVDALIAGGHVTGHPMLGITVSDIHPKGYSYGVLVESVDSRSDAWARGVRKGDYIMKADGQTILTVQDLMTVKGGKAAGETIGLVILERGILHKETDISVRIMESYELQQ</sequence>
<dbReference type="PANTHER" id="PTHR43343:SF3">
    <property type="entry name" value="PROTEASE DO-LIKE 8, CHLOROPLASTIC"/>
    <property type="match status" value="1"/>
</dbReference>
<feature type="compositionally biased region" description="Pro residues" evidence="3">
    <location>
        <begin position="21"/>
        <end position="30"/>
    </location>
</feature>
<dbReference type="Pfam" id="PF13365">
    <property type="entry name" value="Trypsin_2"/>
    <property type="match status" value="1"/>
</dbReference>
<accession>A0A644WG53</accession>
<keyword evidence="4" id="KW-0472">Membrane</keyword>
<organism evidence="6">
    <name type="scientific">bioreactor metagenome</name>
    <dbReference type="NCBI Taxonomy" id="1076179"/>
    <lineage>
        <taxon>unclassified sequences</taxon>
        <taxon>metagenomes</taxon>
        <taxon>ecological metagenomes</taxon>
    </lineage>
</organism>
<feature type="domain" description="PDZ" evidence="5">
    <location>
        <begin position="318"/>
        <end position="395"/>
    </location>
</feature>
<evidence type="ECO:0000259" key="5">
    <source>
        <dbReference type="PROSITE" id="PS50106"/>
    </source>
</evidence>